<dbReference type="KEGG" id="ssao:94302504"/>
<evidence type="ECO:0008006" key="4">
    <source>
        <dbReference type="Google" id="ProtNLM"/>
    </source>
</evidence>
<feature type="transmembrane region" description="Helical" evidence="1">
    <location>
        <begin position="56"/>
        <end position="81"/>
    </location>
</feature>
<proteinExistence type="predicted"/>
<keyword evidence="1" id="KW-0812">Transmembrane</keyword>
<sequence length="186" mass="21538">MSNQQYILVQKPQQFCKTQLNPCFPRGYVTAMIVILQAINLESGLFHEIQFTIFRVILYCIVLLNITASVLHTLVIFRIGLHNMHMQQYGMLLYPNFKITLKVKCVFLRMVRYRYSKFIQTIATTTTIPPNYLQISKYNPPPPPLKRYDLKIVVIAATQNSQAPFSPNIYHSITIKTVQTKHAQST</sequence>
<keyword evidence="3" id="KW-1185">Reference proteome</keyword>
<dbReference type="Proteomes" id="UP000018208">
    <property type="component" value="Unassembled WGS sequence"/>
</dbReference>
<comment type="caution">
    <text evidence="2">The sequence shown here is derived from an EMBL/GenBank/DDBJ whole genome shotgun (WGS) entry which is preliminary data.</text>
</comment>
<keyword evidence="1" id="KW-1133">Transmembrane helix</keyword>
<gene>
    <name evidence="2" type="ORF">SS50377_28481</name>
</gene>
<dbReference type="RefSeq" id="XP_067760302.1">
    <property type="nucleotide sequence ID" value="XM_067912245.1"/>
</dbReference>
<reference evidence="2 3" key="1">
    <citation type="journal article" date="2014" name="PLoS Genet.">
        <title>The Genome of Spironucleus salmonicida Highlights a Fish Pathogen Adapted to Fluctuating Environments.</title>
        <authorList>
            <person name="Xu F."/>
            <person name="Jerlstrom-Hultqvist J."/>
            <person name="Einarsson E."/>
            <person name="Astvaldsson A."/>
            <person name="Svard S.G."/>
            <person name="Andersson J.O."/>
        </authorList>
    </citation>
    <scope>NUCLEOTIDE SEQUENCE [LARGE SCALE GENOMIC DNA]</scope>
    <source>
        <strain evidence="2 3">ATCC 50377</strain>
    </source>
</reference>
<dbReference type="EMBL" id="AUWU02000009">
    <property type="protein sequence ID" value="KAH0569529.1"/>
    <property type="molecule type" value="Genomic_DNA"/>
</dbReference>
<dbReference type="AlphaFoldDB" id="A0A9P8LK39"/>
<organism evidence="2 3">
    <name type="scientific">Spironucleus salmonicida</name>
    <dbReference type="NCBI Taxonomy" id="348837"/>
    <lineage>
        <taxon>Eukaryota</taxon>
        <taxon>Metamonada</taxon>
        <taxon>Diplomonadida</taxon>
        <taxon>Hexamitidae</taxon>
        <taxon>Hexamitinae</taxon>
        <taxon>Spironucleus</taxon>
    </lineage>
</organism>
<evidence type="ECO:0000313" key="2">
    <source>
        <dbReference type="EMBL" id="KAH0569529.1"/>
    </source>
</evidence>
<protein>
    <recommendedName>
        <fullName evidence="4">Transmembrane protein</fullName>
    </recommendedName>
</protein>
<keyword evidence="1" id="KW-0472">Membrane</keyword>
<evidence type="ECO:0000313" key="3">
    <source>
        <dbReference type="Proteomes" id="UP000018208"/>
    </source>
</evidence>
<dbReference type="GeneID" id="94302504"/>
<accession>A0A9P8LK39</accession>
<evidence type="ECO:0000256" key="1">
    <source>
        <dbReference type="SAM" id="Phobius"/>
    </source>
</evidence>
<name>A0A9P8LK39_9EUKA</name>